<organism evidence="1 2">
    <name type="scientific">Heyndrickxia sporothermodurans</name>
    <dbReference type="NCBI Taxonomy" id="46224"/>
    <lineage>
        <taxon>Bacteria</taxon>
        <taxon>Bacillati</taxon>
        <taxon>Bacillota</taxon>
        <taxon>Bacilli</taxon>
        <taxon>Bacillales</taxon>
        <taxon>Bacillaceae</taxon>
        <taxon>Heyndrickxia</taxon>
    </lineage>
</organism>
<reference evidence="1 2" key="1">
    <citation type="submission" date="2016-01" db="EMBL/GenBank/DDBJ databases">
        <title>Genome Sequences of Twelve Sporeforming Bacillus Species Isolated from Foods.</title>
        <authorList>
            <person name="Berendsen E.M."/>
            <person name="Wells-Bennik M.H."/>
            <person name="Krawcyk A.O."/>
            <person name="De Jong A."/>
            <person name="Holsappel S."/>
            <person name="Eijlander R.T."/>
            <person name="Kuipers O.P."/>
        </authorList>
    </citation>
    <scope>NUCLEOTIDE SEQUENCE [LARGE SCALE GENOMIC DNA]</scope>
    <source>
        <strain evidence="1 2">B4102</strain>
    </source>
</reference>
<sequence length="407" mass="47215">MGTPPLQLWMYCILVFCKKKYSFGVRKMRKVILTGNGLSVGLNGAFSLQNITQTFYNNLPNEHQKFVEHHMERIQKGNYVQVDFEEAIASIEQVHDSLDSYVAFLDTTDEGKIYLESENLSVDELRSHLEKIKQIILSYTSSIVEIIDGNVHWNQIDEKLSGFIRWLQTQVQENNQVDFFTLNFDLLLETILLSVVGTDEFTDFHVPRGNLDGAEKFNFSPQDNIADFGRRNIRLHHLHGSLSSFKRLNDGRVFKLKTEDIRLKDFYKRLNTSEYFPSIITGGYKSAKVQMSPFNYYYNEFKVKMMDPDDICDELYIIGYSFRDEHINEAIKARLELTRKRGEKQRPLSRLVIVDFKSEEADKIEFVKYVNQVLGLKSARTQLSIEKGNFLFDGADSIEQISGELVK</sequence>
<dbReference type="Proteomes" id="UP000075666">
    <property type="component" value="Unassembled WGS sequence"/>
</dbReference>
<dbReference type="STRING" id="46224.B4102_0591"/>
<evidence type="ECO:0000313" key="1">
    <source>
        <dbReference type="EMBL" id="KYD07957.1"/>
    </source>
</evidence>
<proteinExistence type="predicted"/>
<dbReference type="PATRIC" id="fig|46224.3.peg.2810"/>
<evidence type="ECO:0000313" key="2">
    <source>
        <dbReference type="Proteomes" id="UP000075666"/>
    </source>
</evidence>
<keyword evidence="2" id="KW-1185">Reference proteome</keyword>
<comment type="caution">
    <text evidence="1">The sequence shown here is derived from an EMBL/GenBank/DDBJ whole genome shotgun (WGS) entry which is preliminary data.</text>
</comment>
<protein>
    <submittedName>
        <fullName evidence="1">Uncharacterized protein</fullName>
    </submittedName>
</protein>
<name>A0A150L6K9_9BACI</name>
<dbReference type="EMBL" id="LQYN01000039">
    <property type="protein sequence ID" value="KYD07957.1"/>
    <property type="molecule type" value="Genomic_DNA"/>
</dbReference>
<gene>
    <name evidence="1" type="ORF">B4102_0591</name>
</gene>
<dbReference type="Pfam" id="PF13289">
    <property type="entry name" value="SIR2_2"/>
    <property type="match status" value="1"/>
</dbReference>
<dbReference type="AlphaFoldDB" id="A0A150L6K9"/>
<accession>A0A150L6K9</accession>